<sequence length="150" mass="16610">MVRCRWRCAADLLSNASHHCLWERAMEGASDWLCCCSCAALSSLMPCTSLTLTSEHRVGKPVQRHNLTCTTLPASIAAAQIRFQCLSSLISDTRKVQVCHLHCRLIFAIVDCQSEFLSFINTASGNLQRVLSLAAVMQCERNTRMSDSMG</sequence>
<dbReference type="Proteomes" id="UP001178461">
    <property type="component" value="Chromosome 9"/>
</dbReference>
<organism evidence="1 2">
    <name type="scientific">Podarcis lilfordi</name>
    <name type="common">Lilford's wall lizard</name>
    <dbReference type="NCBI Taxonomy" id="74358"/>
    <lineage>
        <taxon>Eukaryota</taxon>
        <taxon>Metazoa</taxon>
        <taxon>Chordata</taxon>
        <taxon>Craniata</taxon>
        <taxon>Vertebrata</taxon>
        <taxon>Euteleostomi</taxon>
        <taxon>Lepidosauria</taxon>
        <taxon>Squamata</taxon>
        <taxon>Bifurcata</taxon>
        <taxon>Unidentata</taxon>
        <taxon>Episquamata</taxon>
        <taxon>Laterata</taxon>
        <taxon>Lacertibaenia</taxon>
        <taxon>Lacertidae</taxon>
        <taxon>Podarcis</taxon>
    </lineage>
</organism>
<evidence type="ECO:0000313" key="1">
    <source>
        <dbReference type="EMBL" id="CAI5783753.1"/>
    </source>
</evidence>
<dbReference type="AlphaFoldDB" id="A0AA35KUX3"/>
<name>A0AA35KUX3_9SAUR</name>
<keyword evidence="2" id="KW-1185">Reference proteome</keyword>
<protein>
    <submittedName>
        <fullName evidence="1">Uncharacterized protein</fullName>
    </submittedName>
</protein>
<gene>
    <name evidence="1" type="ORF">PODLI_1B042566</name>
</gene>
<evidence type="ECO:0000313" key="2">
    <source>
        <dbReference type="Proteomes" id="UP001178461"/>
    </source>
</evidence>
<reference evidence="1" key="1">
    <citation type="submission" date="2022-12" db="EMBL/GenBank/DDBJ databases">
        <authorList>
            <person name="Alioto T."/>
            <person name="Alioto T."/>
            <person name="Gomez Garrido J."/>
        </authorList>
    </citation>
    <scope>NUCLEOTIDE SEQUENCE</scope>
</reference>
<accession>A0AA35KUX3</accession>
<proteinExistence type="predicted"/>
<dbReference type="EMBL" id="OX395134">
    <property type="protein sequence ID" value="CAI5783753.1"/>
    <property type="molecule type" value="Genomic_DNA"/>
</dbReference>